<name>A0A3E1YEW8_9BACT</name>
<sequence>MIEPLQFFPTNWIDGMKIMKQHFVDSENAFRDELRDCQSIPLTSYNYGLIAPLREEESLKCWFSTDNQCEWNLKVTNCRAVTAAGARIEITQHTANKITNASAFVEAKINVETFKDDVLYLVLISTNPFDRQVAGIPLLEEIPPRYPFTQSTNTLSVLPSEQLPKLRTSGYDLIIGQIYLVDGFPRWNDNYIPPCATVNAHPKLLSLYERVNVFLSQTELYLIAIMQKIHLKQGNELAEGIWEIANQLIQYLNTKMGLFKFLISESPPVFMLDIVAGLARTFKNAMDQRANDGKTEILQHFWEWCGHTPAEIESITIQCANLNYQHNNMNSSIVSTVSFLELFSKLLERLWKLDVIGKKYDGNIFVKEESQADEEYLNKHKVKNRFFTD</sequence>
<dbReference type="RefSeq" id="WP_116975023.1">
    <property type="nucleotide sequence ID" value="NZ_QPMM01000002.1"/>
</dbReference>
<proteinExistence type="predicted"/>
<protein>
    <submittedName>
        <fullName evidence="1">Uncharacterized protein</fullName>
    </submittedName>
</protein>
<dbReference type="OrthoDB" id="1090702at2"/>
<reference evidence="1 2" key="1">
    <citation type="submission" date="2018-07" db="EMBL/GenBank/DDBJ databases">
        <title>Chitinophaga K2CV101002-2 sp. nov., isolated from a monsoon evergreen broad-leaved forest soil.</title>
        <authorList>
            <person name="Lv Y."/>
        </authorList>
    </citation>
    <scope>NUCLEOTIDE SEQUENCE [LARGE SCALE GENOMIC DNA]</scope>
    <source>
        <strain evidence="1 2">GDMCC 1.1288</strain>
    </source>
</reference>
<dbReference type="AlphaFoldDB" id="A0A3E1YEW8"/>
<dbReference type="EMBL" id="QPMM01000002">
    <property type="protein sequence ID" value="RFS25029.1"/>
    <property type="molecule type" value="Genomic_DNA"/>
</dbReference>
<evidence type="ECO:0000313" key="1">
    <source>
        <dbReference type="EMBL" id="RFS25029.1"/>
    </source>
</evidence>
<comment type="caution">
    <text evidence="1">The sequence shown here is derived from an EMBL/GenBank/DDBJ whole genome shotgun (WGS) entry which is preliminary data.</text>
</comment>
<evidence type="ECO:0000313" key="2">
    <source>
        <dbReference type="Proteomes" id="UP000260644"/>
    </source>
</evidence>
<keyword evidence="2" id="KW-1185">Reference proteome</keyword>
<dbReference type="Proteomes" id="UP000260644">
    <property type="component" value="Unassembled WGS sequence"/>
</dbReference>
<gene>
    <name evidence="1" type="ORF">DVR12_07540</name>
</gene>
<accession>A0A3E1YEW8</accession>
<organism evidence="1 2">
    <name type="scientific">Chitinophaga silvatica</name>
    <dbReference type="NCBI Taxonomy" id="2282649"/>
    <lineage>
        <taxon>Bacteria</taxon>
        <taxon>Pseudomonadati</taxon>
        <taxon>Bacteroidota</taxon>
        <taxon>Chitinophagia</taxon>
        <taxon>Chitinophagales</taxon>
        <taxon>Chitinophagaceae</taxon>
        <taxon>Chitinophaga</taxon>
    </lineage>
</organism>